<gene>
    <name evidence="3" type="ORF">J437_LFUL014013</name>
</gene>
<proteinExistence type="predicted"/>
<dbReference type="InterPro" id="IPR027417">
    <property type="entry name" value="P-loop_NTPase"/>
</dbReference>
<feature type="transmembrane region" description="Helical" evidence="1">
    <location>
        <begin position="206"/>
        <end position="227"/>
    </location>
</feature>
<dbReference type="InterPro" id="IPR003959">
    <property type="entry name" value="ATPase_AAA_core"/>
</dbReference>
<dbReference type="EMBL" id="KZ308825">
    <property type="protein sequence ID" value="KAG8234557.1"/>
    <property type="molecule type" value="Genomic_DNA"/>
</dbReference>
<dbReference type="Gene3D" id="3.40.50.300">
    <property type="entry name" value="P-loop containing nucleotide triphosphate hydrolases"/>
    <property type="match status" value="1"/>
</dbReference>
<keyword evidence="1" id="KW-0472">Membrane</keyword>
<comment type="caution">
    <text evidence="3">The sequence shown here is derived from an EMBL/GenBank/DDBJ whole genome shotgun (WGS) entry which is preliminary data.</text>
</comment>
<reference evidence="3" key="2">
    <citation type="submission" date="2017-10" db="EMBL/GenBank/DDBJ databases">
        <title>Ladona fulva Genome sequencing and assembly.</title>
        <authorList>
            <person name="Murali S."/>
            <person name="Richards S."/>
            <person name="Bandaranaike D."/>
            <person name="Bellair M."/>
            <person name="Blankenburg K."/>
            <person name="Chao H."/>
            <person name="Dinh H."/>
            <person name="Doddapaneni H."/>
            <person name="Dugan-Rocha S."/>
            <person name="Elkadiri S."/>
            <person name="Gnanaolivu R."/>
            <person name="Hernandez B."/>
            <person name="Skinner E."/>
            <person name="Javaid M."/>
            <person name="Lee S."/>
            <person name="Li M."/>
            <person name="Ming W."/>
            <person name="Munidasa M."/>
            <person name="Muniz J."/>
            <person name="Nguyen L."/>
            <person name="Hughes D."/>
            <person name="Osuji N."/>
            <person name="Pu L.-L."/>
            <person name="Puazo M."/>
            <person name="Qu C."/>
            <person name="Quiroz J."/>
            <person name="Raj R."/>
            <person name="Weissenberger G."/>
            <person name="Xin Y."/>
            <person name="Zou X."/>
            <person name="Han Y."/>
            <person name="Worley K."/>
            <person name="Muzny D."/>
            <person name="Gibbs R."/>
        </authorList>
    </citation>
    <scope>NUCLEOTIDE SEQUENCE</scope>
    <source>
        <strain evidence="3">Sampled in the wild</strain>
    </source>
</reference>
<evidence type="ECO:0000256" key="1">
    <source>
        <dbReference type="SAM" id="Phobius"/>
    </source>
</evidence>
<dbReference type="Proteomes" id="UP000792457">
    <property type="component" value="Unassembled WGS sequence"/>
</dbReference>
<dbReference type="GO" id="GO:0016887">
    <property type="term" value="F:ATP hydrolysis activity"/>
    <property type="evidence" value="ECO:0007669"/>
    <property type="project" value="InterPro"/>
</dbReference>
<dbReference type="Pfam" id="PF13304">
    <property type="entry name" value="AAA_21"/>
    <property type="match status" value="1"/>
</dbReference>
<dbReference type="PANTHER" id="PTHR43038">
    <property type="entry name" value="ATP-BINDING CASSETTE, SUB-FAMILY H, MEMBER 1"/>
    <property type="match status" value="1"/>
</dbReference>
<evidence type="ECO:0000313" key="4">
    <source>
        <dbReference type="Proteomes" id="UP000792457"/>
    </source>
</evidence>
<keyword evidence="1" id="KW-0812">Transmembrane</keyword>
<dbReference type="GO" id="GO:0005524">
    <property type="term" value="F:ATP binding"/>
    <property type="evidence" value="ECO:0007669"/>
    <property type="project" value="InterPro"/>
</dbReference>
<dbReference type="PANTHER" id="PTHR43038:SF3">
    <property type="entry name" value="ABC TRANSPORTER G FAMILY MEMBER 20 ISOFORM X1"/>
    <property type="match status" value="1"/>
</dbReference>
<accession>A0A8K0KGF0</accession>
<evidence type="ECO:0000313" key="3">
    <source>
        <dbReference type="EMBL" id="KAG8234557.1"/>
    </source>
</evidence>
<dbReference type="SUPFAM" id="SSF52540">
    <property type="entry name" value="P-loop containing nucleoside triphosphate hydrolases"/>
    <property type="match status" value="1"/>
</dbReference>
<reference evidence="3" key="1">
    <citation type="submission" date="2013-04" db="EMBL/GenBank/DDBJ databases">
        <authorList>
            <person name="Qu J."/>
            <person name="Murali S.C."/>
            <person name="Bandaranaike D."/>
            <person name="Bellair M."/>
            <person name="Blankenburg K."/>
            <person name="Chao H."/>
            <person name="Dinh H."/>
            <person name="Doddapaneni H."/>
            <person name="Downs B."/>
            <person name="Dugan-Rocha S."/>
            <person name="Elkadiri S."/>
            <person name="Gnanaolivu R.D."/>
            <person name="Hernandez B."/>
            <person name="Javaid M."/>
            <person name="Jayaseelan J.C."/>
            <person name="Lee S."/>
            <person name="Li M."/>
            <person name="Ming W."/>
            <person name="Munidasa M."/>
            <person name="Muniz J."/>
            <person name="Nguyen L."/>
            <person name="Ongeri F."/>
            <person name="Osuji N."/>
            <person name="Pu L.-L."/>
            <person name="Puazo M."/>
            <person name="Qu C."/>
            <person name="Quiroz J."/>
            <person name="Raj R."/>
            <person name="Weissenberger G."/>
            <person name="Xin Y."/>
            <person name="Zou X."/>
            <person name="Han Y."/>
            <person name="Richards S."/>
            <person name="Worley K."/>
            <person name="Muzny D."/>
            <person name="Gibbs R."/>
        </authorList>
    </citation>
    <scope>NUCLEOTIDE SEQUENCE</scope>
    <source>
        <strain evidence="3">Sampled in the wild</strain>
    </source>
</reference>
<protein>
    <recommendedName>
        <fullName evidence="2">ATPase AAA-type core domain-containing protein</fullName>
    </recommendedName>
</protein>
<keyword evidence="4" id="KW-1185">Reference proteome</keyword>
<sequence length="347" mass="38584">MTAGNVVGVFSVRSGGQQRRVSFAAALLHDAELLILDEPTVGLDPELRQSIWDYLKEITESGSKTVIITTHYVEEAKQAHTIGLMRKGRLLAQDKPENLLRAHGTDSLEDVFLDLSKVQEKTTAYSDLREVGGYGDVGEAAEEIVISGRKNSDSKSKIFHRNKNELALQSVDAEDDIDSFERRKARAIGRWRALLLKNYVQLSRNLGSLLFIFGFPLLTFMLFFLAIGRDPEGLHLAVVNQEVGFSNVSSHYCVDYQRLGCNDTALSCRYLQTLVSGDVIQEEYYSEESEAVEAVREGRAWGALIIPENFSSALEERREGGKDTEGHVLAAGEISVYLDMSSESARE</sequence>
<evidence type="ECO:0000259" key="2">
    <source>
        <dbReference type="Pfam" id="PF13304"/>
    </source>
</evidence>
<dbReference type="OrthoDB" id="7541448at2759"/>
<name>A0A8K0KGF0_LADFU</name>
<feature type="domain" description="ATPase AAA-type core" evidence="2">
    <location>
        <begin position="14"/>
        <end position="71"/>
    </location>
</feature>
<organism evidence="3 4">
    <name type="scientific">Ladona fulva</name>
    <name type="common">Scarce chaser dragonfly</name>
    <name type="synonym">Libellula fulva</name>
    <dbReference type="NCBI Taxonomy" id="123851"/>
    <lineage>
        <taxon>Eukaryota</taxon>
        <taxon>Metazoa</taxon>
        <taxon>Ecdysozoa</taxon>
        <taxon>Arthropoda</taxon>
        <taxon>Hexapoda</taxon>
        <taxon>Insecta</taxon>
        <taxon>Pterygota</taxon>
        <taxon>Palaeoptera</taxon>
        <taxon>Odonata</taxon>
        <taxon>Epiprocta</taxon>
        <taxon>Anisoptera</taxon>
        <taxon>Libelluloidea</taxon>
        <taxon>Libellulidae</taxon>
        <taxon>Ladona</taxon>
    </lineage>
</organism>
<dbReference type="Gene3D" id="3.40.1710.10">
    <property type="entry name" value="abc type-2 transporter like domain"/>
    <property type="match status" value="1"/>
</dbReference>
<dbReference type="AlphaFoldDB" id="A0A8K0KGF0"/>
<keyword evidence="1" id="KW-1133">Transmembrane helix</keyword>